<sequence>MKEADGVKFKGKTNRTARIDPLIVSTGNTHYLPGNNGYFPLR</sequence>
<organism evidence="1 2">
    <name type="scientific">Chitinophaga arvensicola</name>
    <dbReference type="NCBI Taxonomy" id="29529"/>
    <lineage>
        <taxon>Bacteria</taxon>
        <taxon>Pseudomonadati</taxon>
        <taxon>Bacteroidota</taxon>
        <taxon>Chitinophagia</taxon>
        <taxon>Chitinophagales</taxon>
        <taxon>Chitinophagaceae</taxon>
        <taxon>Chitinophaga</taxon>
    </lineage>
</organism>
<accession>A0A1I0S8U5</accession>
<gene>
    <name evidence="1" type="ORF">SAMN04488122_4903</name>
</gene>
<dbReference type="Proteomes" id="UP000199310">
    <property type="component" value="Unassembled WGS sequence"/>
</dbReference>
<name>A0A1I0S8U5_9BACT</name>
<proteinExistence type="predicted"/>
<protein>
    <submittedName>
        <fullName evidence="1">Uncharacterized protein</fullName>
    </submittedName>
</protein>
<reference evidence="2" key="1">
    <citation type="submission" date="2016-10" db="EMBL/GenBank/DDBJ databases">
        <authorList>
            <person name="Varghese N."/>
            <person name="Submissions S."/>
        </authorList>
    </citation>
    <scope>NUCLEOTIDE SEQUENCE [LARGE SCALE GENOMIC DNA]</scope>
    <source>
        <strain evidence="2">DSM 3695</strain>
    </source>
</reference>
<keyword evidence="2" id="KW-1185">Reference proteome</keyword>
<dbReference type="EMBL" id="FOJG01000002">
    <property type="protein sequence ID" value="SEW52525.1"/>
    <property type="molecule type" value="Genomic_DNA"/>
</dbReference>
<evidence type="ECO:0000313" key="2">
    <source>
        <dbReference type="Proteomes" id="UP000199310"/>
    </source>
</evidence>
<dbReference type="AlphaFoldDB" id="A0A1I0S8U5"/>
<evidence type="ECO:0000313" key="1">
    <source>
        <dbReference type="EMBL" id="SEW52525.1"/>
    </source>
</evidence>